<dbReference type="Proteomes" id="UP000767334">
    <property type="component" value="Unassembled WGS sequence"/>
</dbReference>
<sequence>MIEIIDGVKVDWSLYKATKNKNSERAFINFCSQVQKINGKILGKYTGKEELLDILIGDVVVTTTPTKFRTKTLASIKKFEKELNSHKNHKFIKWSSFKCGSGGGLIVQLKVESNGESDYIEVPLGAYNYGNGGFLKSEKETYDYIKENNFKALTPYVRNKEKMLVDFGCGHKANWITPDNLKKGAGCPKCADILNSGENNCNWKGGVSPLNSWLRDRIVNWKRDTLKKYDYKCTITKSKKNLAIHHLKSFSEIVDEMIKILNIPIYKTVGEYSEEELNQM</sequence>
<proteinExistence type="predicted"/>
<reference evidence="1 2" key="1">
    <citation type="journal article" date="2021" name="Sci. Rep.">
        <title>The distribution of antibiotic resistance genes in chicken gut microbiota commensals.</title>
        <authorList>
            <person name="Juricova H."/>
            <person name="Matiasovicova J."/>
            <person name="Kubasova T."/>
            <person name="Cejkova D."/>
            <person name="Rychlik I."/>
        </authorList>
    </citation>
    <scope>NUCLEOTIDE SEQUENCE [LARGE SCALE GENOMIC DNA]</scope>
    <source>
        <strain evidence="1 2">An435</strain>
    </source>
</reference>
<feature type="non-terminal residue" evidence="1">
    <location>
        <position position="280"/>
    </location>
</feature>
<accession>A0ABS2FKU0</accession>
<evidence type="ECO:0000313" key="2">
    <source>
        <dbReference type="Proteomes" id="UP000767334"/>
    </source>
</evidence>
<keyword evidence="2" id="KW-1185">Reference proteome</keyword>
<name>A0ABS2FKU0_9CLOT</name>
<dbReference type="RefSeq" id="WP_204572633.1">
    <property type="nucleotide sequence ID" value="NZ_JACJLL010000137.1"/>
</dbReference>
<organism evidence="1 2">
    <name type="scientific">Clostridium saudiense</name>
    <dbReference type="NCBI Taxonomy" id="1414720"/>
    <lineage>
        <taxon>Bacteria</taxon>
        <taxon>Bacillati</taxon>
        <taxon>Bacillota</taxon>
        <taxon>Clostridia</taxon>
        <taxon>Eubacteriales</taxon>
        <taxon>Clostridiaceae</taxon>
        <taxon>Clostridium</taxon>
    </lineage>
</organism>
<evidence type="ECO:0000313" key="1">
    <source>
        <dbReference type="EMBL" id="MBM6820622.1"/>
    </source>
</evidence>
<comment type="caution">
    <text evidence="1">The sequence shown here is derived from an EMBL/GenBank/DDBJ whole genome shotgun (WGS) entry which is preliminary data.</text>
</comment>
<gene>
    <name evidence="1" type="ORF">H6A19_15000</name>
</gene>
<dbReference type="EMBL" id="JACJLL010000137">
    <property type="protein sequence ID" value="MBM6820622.1"/>
    <property type="molecule type" value="Genomic_DNA"/>
</dbReference>
<protein>
    <submittedName>
        <fullName evidence="1">Uncharacterized protein</fullName>
    </submittedName>
</protein>